<proteinExistence type="predicted"/>
<reference evidence="1 2" key="1">
    <citation type="submission" date="2007-03" db="EMBL/GenBank/DDBJ databases">
        <authorList>
            <person name="Fulton L."/>
            <person name="Clifton S."/>
            <person name="Fulton B."/>
            <person name="Xu J."/>
            <person name="Minx P."/>
            <person name="Pepin K.H."/>
            <person name="Johnson M."/>
            <person name="Thiruvilangam P."/>
            <person name="Bhonagiri V."/>
            <person name="Nash W.E."/>
            <person name="Mardis E.R."/>
            <person name="Wilson R.K."/>
        </authorList>
    </citation>
    <scope>NUCLEOTIDE SEQUENCE [LARGE SCALE GENOMIC DNA]</scope>
    <source>
        <strain evidence="1 2">ATCC 29174</strain>
    </source>
</reference>
<sequence length="217" mass="25279">MPNIFPNVLSYYRKSAYTKYIYIYETVSQTIKKEVSFMSVMNTYSGRKFDPMKIAPEDVYLEDIAHALSLVCRGGGQIRWFYSVGQHSINCAHEALARGWSDRMALACLLHDASECYISDVIRPVKVHLQNYLEIESMIMDAIWEKFHLDDLTDEENQKWKQIDNEILELELKTLMKGEKDREIIPLSSTPDLSERTFSSVEKEFKELALELFQKLS</sequence>
<dbReference type="eggNOG" id="COG1896">
    <property type="taxonomic scope" value="Bacteria"/>
</dbReference>
<dbReference type="Gene3D" id="1.10.3210.10">
    <property type="entry name" value="Hypothetical protein af1432"/>
    <property type="match status" value="1"/>
</dbReference>
<evidence type="ECO:0008006" key="3">
    <source>
        <dbReference type="Google" id="ProtNLM"/>
    </source>
</evidence>
<accession>A5ZXX1</accession>
<dbReference type="HOGENOM" id="CLU_089999_1_0_9"/>
<organism evidence="1 2">
    <name type="scientific">Blautia obeum ATCC 29174</name>
    <dbReference type="NCBI Taxonomy" id="411459"/>
    <lineage>
        <taxon>Bacteria</taxon>
        <taxon>Bacillati</taxon>
        <taxon>Bacillota</taxon>
        <taxon>Clostridia</taxon>
        <taxon>Lachnospirales</taxon>
        <taxon>Lachnospiraceae</taxon>
        <taxon>Blautia</taxon>
    </lineage>
</organism>
<comment type="caution">
    <text evidence="1">The sequence shown here is derived from an EMBL/GenBank/DDBJ whole genome shotgun (WGS) entry which is preliminary data.</text>
</comment>
<dbReference type="SUPFAM" id="SSF109604">
    <property type="entry name" value="HD-domain/PDEase-like"/>
    <property type="match status" value="1"/>
</dbReference>
<protein>
    <recommendedName>
        <fullName evidence="3">HD domain protein</fullName>
    </recommendedName>
</protein>
<name>A5ZXX1_9FIRM</name>
<dbReference type="AlphaFoldDB" id="A5ZXX1"/>
<evidence type="ECO:0000313" key="1">
    <source>
        <dbReference type="EMBL" id="EDM85570.1"/>
    </source>
</evidence>
<gene>
    <name evidence="1" type="ORF">RUMOBE_03877</name>
</gene>
<dbReference type="EMBL" id="AAVO02000028">
    <property type="protein sequence ID" value="EDM85570.1"/>
    <property type="molecule type" value="Genomic_DNA"/>
</dbReference>
<reference evidence="1 2" key="2">
    <citation type="submission" date="2007-04" db="EMBL/GenBank/DDBJ databases">
        <title>Draft genome sequence of Ruminococcus obeum (ATCC 29174).</title>
        <authorList>
            <person name="Sudarsanam P."/>
            <person name="Ley R."/>
            <person name="Guruge J."/>
            <person name="Turnbaugh P.J."/>
            <person name="Mahowald M."/>
            <person name="Liep D."/>
            <person name="Gordon J."/>
        </authorList>
    </citation>
    <scope>NUCLEOTIDE SEQUENCE [LARGE SCALE GENOMIC DNA]</scope>
    <source>
        <strain evidence="1 2">ATCC 29174</strain>
    </source>
</reference>
<evidence type="ECO:0000313" key="2">
    <source>
        <dbReference type="Proteomes" id="UP000006002"/>
    </source>
</evidence>
<dbReference type="Proteomes" id="UP000006002">
    <property type="component" value="Unassembled WGS sequence"/>
</dbReference>